<keyword evidence="1" id="KW-0059">Arsenical resistance</keyword>
<proteinExistence type="predicted"/>
<accession>A0ABD5M884</accession>
<keyword evidence="4" id="KW-1185">Reference proteome</keyword>
<sequence length="156" mass="16757">MSRTEADSDSETDSGDDPIRIALVCVQNAGRSQMAYAFAERERAARGLDSAVDLVTGGTRPADRVHPEVVDAMAAVGVDIGDRTPREVTVEELRASDYVITMGCSADDVCPAGWAGDNRDWDLSDPDGESPAEVARIRDEIEERVAALFDELEAAD</sequence>
<dbReference type="GO" id="GO:0046685">
    <property type="term" value="P:response to arsenic-containing substance"/>
    <property type="evidence" value="ECO:0007669"/>
    <property type="project" value="UniProtKB-KW"/>
</dbReference>
<dbReference type="Proteomes" id="UP001570511">
    <property type="component" value="Unassembled WGS sequence"/>
</dbReference>
<dbReference type="SMART" id="SM00226">
    <property type="entry name" value="LMWPc"/>
    <property type="match status" value="1"/>
</dbReference>
<evidence type="ECO:0000313" key="3">
    <source>
        <dbReference type="EMBL" id="MFA1610117.1"/>
    </source>
</evidence>
<dbReference type="InterPro" id="IPR036196">
    <property type="entry name" value="Ptyr_pPase_sf"/>
</dbReference>
<name>A0ABD5M884_9EURY</name>
<evidence type="ECO:0000256" key="1">
    <source>
        <dbReference type="ARBA" id="ARBA00022849"/>
    </source>
</evidence>
<dbReference type="PANTHER" id="PTHR43428">
    <property type="entry name" value="ARSENATE REDUCTASE"/>
    <property type="match status" value="1"/>
</dbReference>
<dbReference type="PANTHER" id="PTHR43428:SF1">
    <property type="entry name" value="ARSENATE REDUCTASE"/>
    <property type="match status" value="1"/>
</dbReference>
<evidence type="ECO:0000313" key="4">
    <source>
        <dbReference type="Proteomes" id="UP001570511"/>
    </source>
</evidence>
<dbReference type="AlphaFoldDB" id="A0ABD5M884"/>
<protein>
    <submittedName>
        <fullName evidence="3">Low molecular weight phosphatase family protein</fullName>
    </submittedName>
</protein>
<feature type="domain" description="Phosphotyrosine protein phosphatase I" evidence="2">
    <location>
        <begin position="19"/>
        <end position="151"/>
    </location>
</feature>
<dbReference type="EMBL" id="JBGNYA010000001">
    <property type="protein sequence ID" value="MFA1610117.1"/>
    <property type="molecule type" value="Genomic_DNA"/>
</dbReference>
<dbReference type="Pfam" id="PF01451">
    <property type="entry name" value="LMWPc"/>
    <property type="match status" value="1"/>
</dbReference>
<dbReference type="Gene3D" id="3.40.50.2300">
    <property type="match status" value="1"/>
</dbReference>
<comment type="caution">
    <text evidence="3">The sequence shown here is derived from an EMBL/GenBank/DDBJ whole genome shotgun (WGS) entry which is preliminary data.</text>
</comment>
<dbReference type="InterPro" id="IPR023485">
    <property type="entry name" value="Ptyr_pPase"/>
</dbReference>
<evidence type="ECO:0000259" key="2">
    <source>
        <dbReference type="SMART" id="SM00226"/>
    </source>
</evidence>
<reference evidence="3 4" key="1">
    <citation type="submission" date="2024-08" db="EMBL/GenBank/DDBJ databases">
        <title>Halobellus sp. MBLA0158 whole genome sequence.</title>
        <authorList>
            <person name="Hwang C.Y."/>
            <person name="Cho E.-S."/>
            <person name="Seo M.-J."/>
        </authorList>
    </citation>
    <scope>NUCLEOTIDE SEQUENCE [LARGE SCALE GENOMIC DNA]</scope>
    <source>
        <strain evidence="3 4">MBLA0158</strain>
    </source>
</reference>
<organism evidence="3 4">
    <name type="scientific">Halobellus rubicundus</name>
    <dbReference type="NCBI Taxonomy" id="2996466"/>
    <lineage>
        <taxon>Archaea</taxon>
        <taxon>Methanobacteriati</taxon>
        <taxon>Methanobacteriota</taxon>
        <taxon>Stenosarchaea group</taxon>
        <taxon>Halobacteria</taxon>
        <taxon>Halobacteriales</taxon>
        <taxon>Haloferacaceae</taxon>
        <taxon>Halobellus</taxon>
    </lineage>
</organism>
<gene>
    <name evidence="3" type="ORF">OS889_03730</name>
</gene>
<dbReference type="SUPFAM" id="SSF52788">
    <property type="entry name" value="Phosphotyrosine protein phosphatases I"/>
    <property type="match status" value="1"/>
</dbReference>
<dbReference type="RefSeq" id="WP_372387416.1">
    <property type="nucleotide sequence ID" value="NZ_JBGNYA010000001.1"/>
</dbReference>